<dbReference type="Proteomes" id="UP001239462">
    <property type="component" value="Unassembled WGS sequence"/>
</dbReference>
<reference evidence="2 3" key="1">
    <citation type="submission" date="2023-06" db="EMBL/GenBank/DDBJ databases">
        <title>Roseiconus lacunae JC819 isolated from Gulf of Mannar region, Tamil Nadu.</title>
        <authorList>
            <person name="Pk S."/>
            <person name="Ch S."/>
            <person name="Ch V.R."/>
        </authorList>
    </citation>
    <scope>NUCLEOTIDE SEQUENCE [LARGE SCALE GENOMIC DNA]</scope>
    <source>
        <strain evidence="2 3">JC819</strain>
    </source>
</reference>
<evidence type="ECO:0000259" key="1">
    <source>
        <dbReference type="Pfam" id="PF13649"/>
    </source>
</evidence>
<comment type="caution">
    <text evidence="2">The sequence shown here is derived from an EMBL/GenBank/DDBJ whole genome shotgun (WGS) entry which is preliminary data.</text>
</comment>
<evidence type="ECO:0000313" key="3">
    <source>
        <dbReference type="Proteomes" id="UP001239462"/>
    </source>
</evidence>
<proteinExistence type="predicted"/>
<dbReference type="Gene3D" id="3.40.50.150">
    <property type="entry name" value="Vaccinia Virus protein VP39"/>
    <property type="match status" value="1"/>
</dbReference>
<dbReference type="GO" id="GO:0008168">
    <property type="term" value="F:methyltransferase activity"/>
    <property type="evidence" value="ECO:0007669"/>
    <property type="project" value="UniProtKB-KW"/>
</dbReference>
<dbReference type="EMBL" id="JASZZN010000021">
    <property type="protein sequence ID" value="MDM4018337.1"/>
    <property type="molecule type" value="Genomic_DNA"/>
</dbReference>
<dbReference type="PANTHER" id="PTHR43591">
    <property type="entry name" value="METHYLTRANSFERASE"/>
    <property type="match status" value="1"/>
</dbReference>
<dbReference type="Pfam" id="PF13649">
    <property type="entry name" value="Methyltransf_25"/>
    <property type="match status" value="1"/>
</dbReference>
<dbReference type="GO" id="GO:0032259">
    <property type="term" value="P:methylation"/>
    <property type="evidence" value="ECO:0007669"/>
    <property type="project" value="UniProtKB-KW"/>
</dbReference>
<dbReference type="SUPFAM" id="SSF53335">
    <property type="entry name" value="S-adenosyl-L-methionine-dependent methyltransferases"/>
    <property type="match status" value="1"/>
</dbReference>
<dbReference type="PANTHER" id="PTHR43591:SF110">
    <property type="entry name" value="RHODANESE DOMAIN-CONTAINING PROTEIN"/>
    <property type="match status" value="1"/>
</dbReference>
<sequence length="297" mass="33201">MASIFQLLPLIIKQNFGKQELQRVPEPDVVTADNDNVLQYDRVMETKLAISYAIGIETIYRARREPFGGRALDLCCGPGHMSINMVKELKLDELIGVDLSAGMVETASKNAYEQGLNQASFVEGDATKLSSFEDHRFDLSTMMDAAHHMPSLELVTSVLEGMERVTKPDGLVFVMDLVRLRTEAITESYIEMLAHDYEERGLPSFKEDFRNSMYAAWTPDEIASAVPRQSKRSWYLIVPRGLPFAQFLIGCPELPAPQQAKRADLWASHEIPVSPSDLSDFRIARVTMANASTKAIA</sequence>
<name>A0ABT7PPA6_9BACT</name>
<dbReference type="EC" id="2.1.-.-" evidence="2"/>
<accession>A0ABT7PPA6</accession>
<dbReference type="RefSeq" id="WP_289166133.1">
    <property type="nucleotide sequence ID" value="NZ_JASZZN010000021.1"/>
</dbReference>
<dbReference type="CDD" id="cd02440">
    <property type="entry name" value="AdoMet_MTases"/>
    <property type="match status" value="1"/>
</dbReference>
<keyword evidence="3" id="KW-1185">Reference proteome</keyword>
<gene>
    <name evidence="2" type="ORF">QTN89_22995</name>
</gene>
<protein>
    <submittedName>
        <fullName evidence="2">Class I SAM-dependent methyltransferase</fullName>
        <ecNumber evidence="2">2.1.-.-</ecNumber>
    </submittedName>
</protein>
<evidence type="ECO:0000313" key="2">
    <source>
        <dbReference type="EMBL" id="MDM4018337.1"/>
    </source>
</evidence>
<organism evidence="2 3">
    <name type="scientific">Roseiconus lacunae</name>
    <dbReference type="NCBI Taxonomy" id="2605694"/>
    <lineage>
        <taxon>Bacteria</taxon>
        <taxon>Pseudomonadati</taxon>
        <taxon>Planctomycetota</taxon>
        <taxon>Planctomycetia</taxon>
        <taxon>Pirellulales</taxon>
        <taxon>Pirellulaceae</taxon>
        <taxon>Roseiconus</taxon>
    </lineage>
</organism>
<keyword evidence="2" id="KW-0489">Methyltransferase</keyword>
<feature type="domain" description="Methyltransferase" evidence="1">
    <location>
        <begin position="72"/>
        <end position="170"/>
    </location>
</feature>
<keyword evidence="2" id="KW-0808">Transferase</keyword>
<dbReference type="InterPro" id="IPR029063">
    <property type="entry name" value="SAM-dependent_MTases_sf"/>
</dbReference>
<dbReference type="InterPro" id="IPR041698">
    <property type="entry name" value="Methyltransf_25"/>
</dbReference>